<evidence type="ECO:0000313" key="3">
    <source>
        <dbReference type="Proteomes" id="UP000799118"/>
    </source>
</evidence>
<organism evidence="2 3">
    <name type="scientific">Gymnopus androsaceus JB14</name>
    <dbReference type="NCBI Taxonomy" id="1447944"/>
    <lineage>
        <taxon>Eukaryota</taxon>
        <taxon>Fungi</taxon>
        <taxon>Dikarya</taxon>
        <taxon>Basidiomycota</taxon>
        <taxon>Agaricomycotina</taxon>
        <taxon>Agaricomycetes</taxon>
        <taxon>Agaricomycetidae</taxon>
        <taxon>Agaricales</taxon>
        <taxon>Marasmiineae</taxon>
        <taxon>Omphalotaceae</taxon>
        <taxon>Gymnopus</taxon>
    </lineage>
</organism>
<proteinExistence type="predicted"/>
<reference evidence="2" key="1">
    <citation type="journal article" date="2019" name="Environ. Microbiol.">
        <title>Fungal ecological strategies reflected in gene transcription - a case study of two litter decomposers.</title>
        <authorList>
            <person name="Barbi F."/>
            <person name="Kohler A."/>
            <person name="Barry K."/>
            <person name="Baskaran P."/>
            <person name="Daum C."/>
            <person name="Fauchery L."/>
            <person name="Ihrmark K."/>
            <person name="Kuo A."/>
            <person name="LaButti K."/>
            <person name="Lipzen A."/>
            <person name="Morin E."/>
            <person name="Grigoriev I.V."/>
            <person name="Henrissat B."/>
            <person name="Lindahl B."/>
            <person name="Martin F."/>
        </authorList>
    </citation>
    <scope>NUCLEOTIDE SEQUENCE</scope>
    <source>
        <strain evidence="2">JB14</strain>
    </source>
</reference>
<dbReference type="Proteomes" id="UP000799118">
    <property type="component" value="Unassembled WGS sequence"/>
</dbReference>
<dbReference type="AlphaFoldDB" id="A0A6A4GV51"/>
<evidence type="ECO:0000313" key="2">
    <source>
        <dbReference type="EMBL" id="KAE9389346.1"/>
    </source>
</evidence>
<accession>A0A6A4GV51</accession>
<evidence type="ECO:0000256" key="1">
    <source>
        <dbReference type="SAM" id="SignalP"/>
    </source>
</evidence>
<keyword evidence="1" id="KW-0732">Signal</keyword>
<name>A0A6A4GV51_9AGAR</name>
<protein>
    <submittedName>
        <fullName evidence="2">Uncharacterized protein</fullName>
    </submittedName>
</protein>
<sequence>MATVSFFILHACLKLAQASNAAAPIDPEGPAFYHKPSMLAAYQAEFDALPSEEEQNAFLEQMKEMQQKAWKHTNSYINWDQSKGIACMNELIAICKQRKAE</sequence>
<feature type="chain" id="PRO_5025675075" evidence="1">
    <location>
        <begin position="19"/>
        <end position="101"/>
    </location>
</feature>
<gene>
    <name evidence="2" type="ORF">BT96DRAFT_1003336</name>
</gene>
<feature type="signal peptide" evidence="1">
    <location>
        <begin position="1"/>
        <end position="18"/>
    </location>
</feature>
<keyword evidence="3" id="KW-1185">Reference proteome</keyword>
<dbReference type="OrthoDB" id="2322499at2759"/>
<dbReference type="EMBL" id="ML769701">
    <property type="protein sequence ID" value="KAE9389346.1"/>
    <property type="molecule type" value="Genomic_DNA"/>
</dbReference>